<name>S6D2E2_9EURY</name>
<feature type="compositionally biased region" description="Basic and acidic residues" evidence="1">
    <location>
        <begin position="1"/>
        <end position="16"/>
    </location>
</feature>
<keyword evidence="3" id="KW-1185">Reference proteome</keyword>
<dbReference type="HOGENOM" id="CLU_3130767_0_0_2"/>
<dbReference type="AlphaFoldDB" id="S6D2E2"/>
<accession>S6D2E2</accession>
<dbReference type="KEGG" id="hti:HTIA_1022"/>
<evidence type="ECO:0000313" key="3">
    <source>
        <dbReference type="Proteomes" id="UP000015381"/>
    </source>
</evidence>
<organism evidence="2 3">
    <name type="scientific">Halorhabdus tiamatea SARL4B</name>
    <dbReference type="NCBI Taxonomy" id="1033806"/>
    <lineage>
        <taxon>Archaea</taxon>
        <taxon>Methanobacteriati</taxon>
        <taxon>Methanobacteriota</taxon>
        <taxon>Stenosarchaea group</taxon>
        <taxon>Halobacteria</taxon>
        <taxon>Halobacteriales</taxon>
        <taxon>Haloarculaceae</taxon>
        <taxon>Halorhabdus</taxon>
    </lineage>
</organism>
<proteinExistence type="predicted"/>
<protein>
    <submittedName>
        <fullName evidence="2">Uncharacterized protein</fullName>
    </submittedName>
</protein>
<evidence type="ECO:0000313" key="2">
    <source>
        <dbReference type="EMBL" id="CCQ33160.1"/>
    </source>
</evidence>
<reference evidence="2 3" key="1">
    <citation type="journal article" date="2014" name="Environ. Microbiol.">
        <title>Halorhabdus tiamatea: proteogenomics and glycosidase activity measurements identify the first cultivated euryarchaeon from a deep-sea anoxic brine lake as potential polysaccharide degrader.</title>
        <authorList>
            <person name="Werner J."/>
            <person name="Ferrer M."/>
            <person name="Michel G."/>
            <person name="Mann A.J."/>
            <person name="Huang S."/>
            <person name="Juarez S."/>
            <person name="Ciordia S."/>
            <person name="Albar J.P."/>
            <person name="Alcaide M."/>
            <person name="La Cono V."/>
            <person name="Yakimov M.M."/>
            <person name="Antunes A."/>
            <person name="Taborda M."/>
            <person name="Da Costa M.S."/>
            <person name="Amann R.I."/>
            <person name="Gloeckner F.O."/>
            <person name="Golyshina O.V."/>
            <person name="Golyshin P.N."/>
            <person name="Teeling H."/>
        </authorList>
    </citation>
    <scope>NUCLEOTIDE SEQUENCE [LARGE SCALE GENOMIC DNA]</scope>
    <source>
        <strain evidence="3">SARL4B</strain>
    </source>
</reference>
<dbReference type="EMBL" id="HF571520">
    <property type="protein sequence ID" value="CCQ33160.1"/>
    <property type="molecule type" value="Genomic_DNA"/>
</dbReference>
<gene>
    <name evidence="2" type="ORF">HTIA_1022</name>
</gene>
<feature type="region of interest" description="Disordered" evidence="1">
    <location>
        <begin position="1"/>
        <end position="34"/>
    </location>
</feature>
<evidence type="ECO:0000256" key="1">
    <source>
        <dbReference type="SAM" id="MobiDB-lite"/>
    </source>
</evidence>
<sequence length="49" mass="5566">MDTARDLFRKIAEPDRYPQSTSKPNHNPFIPGARKIGMDGRIARISVIK</sequence>
<dbReference type="Proteomes" id="UP000015381">
    <property type="component" value="Chromosome I"/>
</dbReference>